<comment type="caution">
    <text evidence="1">The sequence shown here is derived from an EMBL/GenBank/DDBJ whole genome shotgun (WGS) entry which is preliminary data.</text>
</comment>
<dbReference type="Proteomes" id="UP000179118">
    <property type="component" value="Unassembled WGS sequence"/>
</dbReference>
<gene>
    <name evidence="1" type="ORF">A3D51_03235</name>
</gene>
<accession>A0A1G2S8R2</accession>
<name>A0A1G2S8R2_9BACT</name>
<sequence>MLFMKRSFKLILVVKDYVGVPYVQDKILLNLNRTRPIFKRESDLKLLLQNPNERRIYCI</sequence>
<organism evidence="1 2">
    <name type="scientific">Candidatus Yonathbacteria bacterium RIFCSPHIGHO2_02_FULL_44_14</name>
    <dbReference type="NCBI Taxonomy" id="1802724"/>
    <lineage>
        <taxon>Bacteria</taxon>
        <taxon>Candidatus Yonathiibacteriota</taxon>
    </lineage>
</organism>
<evidence type="ECO:0000313" key="1">
    <source>
        <dbReference type="EMBL" id="OHA81397.1"/>
    </source>
</evidence>
<dbReference type="AlphaFoldDB" id="A0A1G2S8R2"/>
<proteinExistence type="predicted"/>
<dbReference type="EMBL" id="MHUT01000008">
    <property type="protein sequence ID" value="OHA81397.1"/>
    <property type="molecule type" value="Genomic_DNA"/>
</dbReference>
<evidence type="ECO:0000313" key="2">
    <source>
        <dbReference type="Proteomes" id="UP000179118"/>
    </source>
</evidence>
<reference evidence="1 2" key="1">
    <citation type="journal article" date="2016" name="Nat. Commun.">
        <title>Thousands of microbial genomes shed light on interconnected biogeochemical processes in an aquifer system.</title>
        <authorList>
            <person name="Anantharaman K."/>
            <person name="Brown C.T."/>
            <person name="Hug L.A."/>
            <person name="Sharon I."/>
            <person name="Castelle C.J."/>
            <person name="Probst A.J."/>
            <person name="Thomas B.C."/>
            <person name="Singh A."/>
            <person name="Wilkins M.J."/>
            <person name="Karaoz U."/>
            <person name="Brodie E.L."/>
            <person name="Williams K.H."/>
            <person name="Hubbard S.S."/>
            <person name="Banfield J.F."/>
        </authorList>
    </citation>
    <scope>NUCLEOTIDE SEQUENCE [LARGE SCALE GENOMIC DNA]</scope>
</reference>
<protein>
    <submittedName>
        <fullName evidence="1">Uncharacterized protein</fullName>
    </submittedName>
</protein>